<feature type="region of interest" description="Disordered" evidence="4">
    <location>
        <begin position="404"/>
        <end position="427"/>
    </location>
</feature>
<dbReference type="InterPro" id="IPR002486">
    <property type="entry name" value="Col_cuticle_N"/>
</dbReference>
<dbReference type="CDD" id="cd01221">
    <property type="entry name" value="PH_ephexin"/>
    <property type="match status" value="1"/>
</dbReference>
<feature type="compositionally biased region" description="Low complexity" evidence="4">
    <location>
        <begin position="184"/>
        <end position="216"/>
    </location>
</feature>
<organism evidence="8 9">
    <name type="scientific">Steinernema hermaphroditum</name>
    <dbReference type="NCBI Taxonomy" id="289476"/>
    <lineage>
        <taxon>Eukaryota</taxon>
        <taxon>Metazoa</taxon>
        <taxon>Ecdysozoa</taxon>
        <taxon>Nematoda</taxon>
        <taxon>Chromadorea</taxon>
        <taxon>Rhabditida</taxon>
        <taxon>Tylenchina</taxon>
        <taxon>Panagrolaimomorpha</taxon>
        <taxon>Strongyloidoidea</taxon>
        <taxon>Steinernematidae</taxon>
        <taxon>Steinernema</taxon>
    </lineage>
</organism>
<feature type="compositionally biased region" description="Polar residues" evidence="4">
    <location>
        <begin position="233"/>
        <end position="244"/>
    </location>
</feature>
<dbReference type="Pfam" id="PF00018">
    <property type="entry name" value="SH3_1"/>
    <property type="match status" value="1"/>
</dbReference>
<keyword evidence="9" id="KW-1185">Reference proteome</keyword>
<feature type="compositionally biased region" description="Pro residues" evidence="4">
    <location>
        <begin position="1559"/>
        <end position="1574"/>
    </location>
</feature>
<dbReference type="GO" id="GO:0042302">
    <property type="term" value="F:structural constituent of cuticle"/>
    <property type="evidence" value="ECO:0007669"/>
    <property type="project" value="InterPro"/>
</dbReference>
<evidence type="ECO:0000313" key="8">
    <source>
        <dbReference type="EMBL" id="KAK0395034.1"/>
    </source>
</evidence>
<feature type="domain" description="PH" evidence="6">
    <location>
        <begin position="1048"/>
        <end position="1159"/>
    </location>
</feature>
<dbReference type="PROSITE" id="PS50010">
    <property type="entry name" value="DH_2"/>
    <property type="match status" value="1"/>
</dbReference>
<feature type="compositionally biased region" description="Pro residues" evidence="4">
    <location>
        <begin position="1451"/>
        <end position="1460"/>
    </location>
</feature>
<feature type="compositionally biased region" description="Low complexity" evidence="4">
    <location>
        <begin position="251"/>
        <end position="268"/>
    </location>
</feature>
<name>A0AA39GYV3_9BILA</name>
<dbReference type="SMART" id="SM00325">
    <property type="entry name" value="RhoGEF"/>
    <property type="match status" value="1"/>
</dbReference>
<protein>
    <submittedName>
        <fullName evidence="8">Uncharacterized protein</fullName>
    </submittedName>
</protein>
<evidence type="ECO:0000259" key="6">
    <source>
        <dbReference type="PROSITE" id="PS50003"/>
    </source>
</evidence>
<dbReference type="SUPFAM" id="SSF50729">
    <property type="entry name" value="PH domain-like"/>
    <property type="match status" value="1"/>
</dbReference>
<keyword evidence="1 3" id="KW-0728">SH3 domain</keyword>
<dbReference type="Pfam" id="PF01484">
    <property type="entry name" value="Col_cuticle_N"/>
    <property type="match status" value="1"/>
</dbReference>
<feature type="compositionally biased region" description="Pro residues" evidence="4">
    <location>
        <begin position="292"/>
        <end position="303"/>
    </location>
</feature>
<feature type="compositionally biased region" description="Basic and acidic residues" evidence="4">
    <location>
        <begin position="1619"/>
        <end position="1630"/>
    </location>
</feature>
<reference evidence="8" key="1">
    <citation type="submission" date="2023-06" db="EMBL/GenBank/DDBJ databases">
        <title>Genomic analysis of the entomopathogenic nematode Steinernema hermaphroditum.</title>
        <authorList>
            <person name="Schwarz E.M."/>
            <person name="Heppert J.K."/>
            <person name="Baniya A."/>
            <person name="Schwartz H.T."/>
            <person name="Tan C.-H."/>
            <person name="Antoshechkin I."/>
            <person name="Sternberg P.W."/>
            <person name="Goodrich-Blair H."/>
            <person name="Dillman A.R."/>
        </authorList>
    </citation>
    <scope>NUCLEOTIDE SEQUENCE</scope>
    <source>
        <strain evidence="8">PS9179</strain>
        <tissue evidence="8">Whole animal</tissue>
    </source>
</reference>
<evidence type="ECO:0000259" key="5">
    <source>
        <dbReference type="PROSITE" id="PS50002"/>
    </source>
</evidence>
<evidence type="ECO:0000256" key="3">
    <source>
        <dbReference type="PROSITE-ProRule" id="PRU00192"/>
    </source>
</evidence>
<feature type="region of interest" description="Disordered" evidence="4">
    <location>
        <begin position="626"/>
        <end position="654"/>
    </location>
</feature>
<dbReference type="InterPro" id="IPR000219">
    <property type="entry name" value="DH_dom"/>
</dbReference>
<gene>
    <name evidence="8" type="ORF">QR680_001077</name>
</gene>
<feature type="compositionally biased region" description="Basic residues" evidence="4">
    <location>
        <begin position="79"/>
        <end position="89"/>
    </location>
</feature>
<dbReference type="InterPro" id="IPR001849">
    <property type="entry name" value="PH_domain"/>
</dbReference>
<feature type="compositionally biased region" description="Basic and acidic residues" evidence="4">
    <location>
        <begin position="221"/>
        <end position="231"/>
    </location>
</feature>
<feature type="compositionally biased region" description="Basic and acidic residues" evidence="4">
    <location>
        <begin position="167"/>
        <end position="178"/>
    </location>
</feature>
<feature type="compositionally biased region" description="Polar residues" evidence="4">
    <location>
        <begin position="741"/>
        <end position="759"/>
    </location>
</feature>
<dbReference type="Gene3D" id="1.20.900.10">
    <property type="entry name" value="Dbl homology (DH) domain"/>
    <property type="match status" value="1"/>
</dbReference>
<dbReference type="SMART" id="SM00233">
    <property type="entry name" value="PH"/>
    <property type="match status" value="1"/>
</dbReference>
<feature type="region of interest" description="Disordered" evidence="4">
    <location>
        <begin position="68"/>
        <end position="101"/>
    </location>
</feature>
<dbReference type="InterPro" id="IPR047271">
    <property type="entry name" value="Ephexin-like"/>
</dbReference>
<feature type="domain" description="DH" evidence="7">
    <location>
        <begin position="811"/>
        <end position="1001"/>
    </location>
</feature>
<feature type="region of interest" description="Disordered" evidence="4">
    <location>
        <begin position="115"/>
        <end position="375"/>
    </location>
</feature>
<dbReference type="InterPro" id="IPR011993">
    <property type="entry name" value="PH-like_dom_sf"/>
</dbReference>
<dbReference type="CDD" id="cd11793">
    <property type="entry name" value="SH3_ephexin1_like"/>
    <property type="match status" value="1"/>
</dbReference>
<dbReference type="SMART" id="SM01088">
    <property type="entry name" value="Col_cuticle_N"/>
    <property type="match status" value="1"/>
</dbReference>
<evidence type="ECO:0000259" key="7">
    <source>
        <dbReference type="PROSITE" id="PS50010"/>
    </source>
</evidence>
<proteinExistence type="predicted"/>
<feature type="region of interest" description="Disordered" evidence="4">
    <location>
        <begin position="1447"/>
        <end position="1637"/>
    </location>
</feature>
<dbReference type="SMART" id="SM00326">
    <property type="entry name" value="SH3"/>
    <property type="match status" value="1"/>
</dbReference>
<dbReference type="GO" id="GO:0005085">
    <property type="term" value="F:guanyl-nucleotide exchange factor activity"/>
    <property type="evidence" value="ECO:0007669"/>
    <property type="project" value="InterPro"/>
</dbReference>
<dbReference type="PROSITE" id="PS50002">
    <property type="entry name" value="SH3"/>
    <property type="match status" value="1"/>
</dbReference>
<dbReference type="PANTHER" id="PTHR12845">
    <property type="entry name" value="GUANINE NUCLEOTIDE EXCHANGE FACTOR"/>
    <property type="match status" value="1"/>
</dbReference>
<dbReference type="Pfam" id="PF00621">
    <property type="entry name" value="RhoGEF"/>
    <property type="match status" value="1"/>
</dbReference>
<dbReference type="InterPro" id="IPR036028">
    <property type="entry name" value="SH3-like_dom_sf"/>
</dbReference>
<evidence type="ECO:0000256" key="2">
    <source>
        <dbReference type="ARBA" id="ARBA00022737"/>
    </source>
</evidence>
<dbReference type="Gene3D" id="2.30.30.40">
    <property type="entry name" value="SH3 Domains"/>
    <property type="match status" value="1"/>
</dbReference>
<dbReference type="CDD" id="cd00160">
    <property type="entry name" value="RhoGEF"/>
    <property type="match status" value="1"/>
</dbReference>
<accession>A0AA39GYV3</accession>
<keyword evidence="2" id="KW-0677">Repeat</keyword>
<dbReference type="EMBL" id="JAUCMV010000005">
    <property type="protein sequence ID" value="KAK0395034.1"/>
    <property type="molecule type" value="Genomic_DNA"/>
</dbReference>
<feature type="compositionally biased region" description="Polar residues" evidence="4">
    <location>
        <begin position="269"/>
        <end position="281"/>
    </location>
</feature>
<dbReference type="PANTHER" id="PTHR12845:SF5">
    <property type="entry name" value="EPHEXIN, ISOFORM D"/>
    <property type="match status" value="1"/>
</dbReference>
<feature type="domain" description="SH3" evidence="5">
    <location>
        <begin position="1170"/>
        <end position="1231"/>
    </location>
</feature>
<dbReference type="InterPro" id="IPR047270">
    <property type="entry name" value="PH_ephexin"/>
</dbReference>
<feature type="region of interest" description="Disordered" evidence="4">
    <location>
        <begin position="720"/>
        <end position="777"/>
    </location>
</feature>
<comment type="caution">
    <text evidence="8">The sequence shown here is derived from an EMBL/GenBank/DDBJ whole genome shotgun (WGS) entry which is preliminary data.</text>
</comment>
<dbReference type="InterPro" id="IPR035899">
    <property type="entry name" value="DBL_dom_sf"/>
</dbReference>
<dbReference type="PROSITE" id="PS50003">
    <property type="entry name" value="PH_DOMAIN"/>
    <property type="match status" value="1"/>
</dbReference>
<dbReference type="InterPro" id="IPR001452">
    <property type="entry name" value="SH3_domain"/>
</dbReference>
<dbReference type="Gene3D" id="2.30.29.30">
    <property type="entry name" value="Pleckstrin-homology domain (PH domain)/Phosphotyrosine-binding domain (PTB)"/>
    <property type="match status" value="1"/>
</dbReference>
<dbReference type="Pfam" id="PF01391">
    <property type="entry name" value="Collagen"/>
    <property type="match status" value="1"/>
</dbReference>
<feature type="compositionally biased region" description="Polar residues" evidence="4">
    <location>
        <begin position="68"/>
        <end position="78"/>
    </location>
</feature>
<feature type="compositionally biased region" description="Basic and acidic residues" evidence="4">
    <location>
        <begin position="1463"/>
        <end position="1481"/>
    </location>
</feature>
<evidence type="ECO:0000256" key="4">
    <source>
        <dbReference type="SAM" id="MobiDB-lite"/>
    </source>
</evidence>
<dbReference type="InterPro" id="IPR008160">
    <property type="entry name" value="Collagen"/>
</dbReference>
<dbReference type="SUPFAM" id="SSF50044">
    <property type="entry name" value="SH3-domain"/>
    <property type="match status" value="1"/>
</dbReference>
<dbReference type="SUPFAM" id="SSF48065">
    <property type="entry name" value="DBL homology domain (DH-domain)"/>
    <property type="match status" value="1"/>
</dbReference>
<feature type="compositionally biased region" description="Low complexity" evidence="4">
    <location>
        <begin position="760"/>
        <end position="771"/>
    </location>
</feature>
<evidence type="ECO:0000256" key="1">
    <source>
        <dbReference type="ARBA" id="ARBA00022443"/>
    </source>
</evidence>
<sequence length="1637" mass="179370">MTVKPKGRPVESFFEQLAYVSERRPRHRNLHDTERRVTQLHVMVVTSSGEHADQLGSVQKLTRRFESYSVSPPGSSFRRSAKTRSKLRVSRPTVRPPTMTTACMSPVQCMSQSNEVHHFERPKFRPTPPPKPARLISKTSSSVHDGAGLSADKAKMPPVPSPRASLTRRDKLINESERSASVASNNSDGNGTSSNTNICTSGSPASTETSSASATTNQPEKQIEKKQKHPCDTVTTDSATSMTAQRIEPNMATPSSSSSTASTTMESPQSVVQTLPRQVTRPSCLGCKKPTVKPPPPPIPKKPPNCRRQPSPEVLSEGELYQTLPSPLEECPPTSPKFTVLRSQQNEIPRVPSIPPPSPPKFCESPAGSRQPSSDDIYEDIEPLQVHKEGQPRVSYAQDDTAIPVKSRSPSMSDHEEPVFSKSQPMSTSLYNKKTGGGMMKHFGTWGAKRKTQAKRPLSTIEFDRLLRISSDIQLNIKKKMNTIRLGKTSRSKDTSIRHADFFADPNRLQGDQMSLDDGCIYGDDWSTDDDGAAPADETVYSTRSEYTYGTQNHLHGAGTTYSSRSADNSYGIASESDYCYDLEPKMAKSSSYDCKANRNTVPSVADSSLLSEIQEALGTLDVDIAPDEAGTSKGGEVTTMGDDHVPSSCDTTPDEPVDGHATMLTSPSNQYRTVVDLGDCNSINSSIDDIGEVEKEQYTSRLPETQPLYQIYMLQEQEKMLQQPPADESVSYDDVKIRRQGSSASTDSGRGPDCSTTVSGSNPPSSASTSMRRERLVASSHFGSQRSLWCELPEVKTAGLLETLDEPTKKLQEAFFEVITSEASYLRSMNVLITHFMAAPELLGSKSTQSVISNSERKHLFSNILAVRDCSEKLLSDLERRFSDNLVLSDLCDILSTHFENDFDAYVKYCSNQVYQDRTLKNLKSHNSNFLTCVQRLESDRQCQGLDMRSFLMLPMQRVTRYPLLVYAIFNRVQPGTPQHDTASNALRMANVVVTNCNEGARKMDRTEQLLQIESVLVYKSAELKRIPLVNSARYLVKSGEVTQLVERRSKGLLQSKTRLRSLYFFLFSDLLLVTKKKLNGTYECKEYAYRKFVHVEPLEPQSPKVPFGALPAITGTSHLFSCTLMQSSRDKQVEMLLNVNSESDRERWLSAMRPPTCLNPEEKVYADWDCPQAVAVHTYTALQEDELSLEIGDMVNILRKMPDGWFYGERTQDGRNGWFPSSYVQQILNDHVRAKHYRQRLRAIEAAADFHMQKQMGKAALDKKTTAPFMHRLRRLSNPKGFFHAVPRQPWQIPTQIVNWRLVPFRASAAQRLKGSEPVNMKMDQLKETDEHRQMRRIAFVAIVVSTAAVIASVVTLPMLYNYVQSFQSHLMVETDYCKARSRDMWLEMTALQVGKGQGHRIKRGWLFGQWIPEGGKGGGANTGGSYGAPTPVLNPEPNTVCCTCHQGPPGPPGPEGPPGDDGKDGTNGEDGKNGKDAKLVPAAPAEPCIICPPGPPGQPGAMGPKGPPGPKGSPGEPPRDGVPGEPGMAGQPGPVGRPGREGQRGAPGQPGRVIPVPGPLGPAGPQGPPGEPGQKGGPGPDGDSFPGPQGPPGEPGKPGKDGRAGPCGPPGPSGDDGEKGGCDHCPEPRTPPGY</sequence>
<dbReference type="Proteomes" id="UP001175271">
    <property type="component" value="Unassembled WGS sequence"/>
</dbReference>
<evidence type="ECO:0000313" key="9">
    <source>
        <dbReference type="Proteomes" id="UP001175271"/>
    </source>
</evidence>